<feature type="transmembrane region" description="Helical" evidence="1">
    <location>
        <begin position="129"/>
        <end position="145"/>
    </location>
</feature>
<dbReference type="EMBL" id="RKRA01000001">
    <property type="protein sequence ID" value="RPF26638.1"/>
    <property type="molecule type" value="Genomic_DNA"/>
</dbReference>
<dbReference type="RefSeq" id="WP_123915517.1">
    <property type="nucleotide sequence ID" value="NZ_RKRA01000001.1"/>
</dbReference>
<dbReference type="Proteomes" id="UP000280726">
    <property type="component" value="Unassembled WGS sequence"/>
</dbReference>
<protein>
    <submittedName>
        <fullName evidence="2">Uncharacterized protein DUF4383</fullName>
    </submittedName>
</protein>
<evidence type="ECO:0000313" key="3">
    <source>
        <dbReference type="Proteomes" id="UP000280726"/>
    </source>
</evidence>
<evidence type="ECO:0000313" key="2">
    <source>
        <dbReference type="EMBL" id="RPF26638.1"/>
    </source>
</evidence>
<organism evidence="2 3">
    <name type="scientific">Georgenia muralis</name>
    <dbReference type="NCBI Taxonomy" id="154117"/>
    <lineage>
        <taxon>Bacteria</taxon>
        <taxon>Bacillati</taxon>
        <taxon>Actinomycetota</taxon>
        <taxon>Actinomycetes</taxon>
        <taxon>Micrococcales</taxon>
        <taxon>Bogoriellaceae</taxon>
        <taxon>Georgenia</taxon>
    </lineage>
</organism>
<evidence type="ECO:0000256" key="1">
    <source>
        <dbReference type="SAM" id="Phobius"/>
    </source>
</evidence>
<comment type="caution">
    <text evidence="2">The sequence shown here is derived from an EMBL/GenBank/DDBJ whole genome shotgun (WGS) entry which is preliminary data.</text>
</comment>
<keyword evidence="1" id="KW-0472">Membrane</keyword>
<dbReference type="OrthoDB" id="572373at2"/>
<sequence length="160" mass="16990">MATDPTLARHHPERPRALVQIAAAVVGAAFLVVGILGMIPGVTSSYDEMAFAGHESGAMLLGIFQVSWLHNIVHLLFGVVGLLMARSARGARTYLLAGGAVYLVLWLYGLLIDKESGANFVPVNVADDWLHLVLGAAMVGLGLLLRERPVTFDAAGRAHP</sequence>
<feature type="transmembrane region" description="Helical" evidence="1">
    <location>
        <begin position="91"/>
        <end position="109"/>
    </location>
</feature>
<dbReference type="Pfam" id="PF14325">
    <property type="entry name" value="DUF4383"/>
    <property type="match status" value="1"/>
</dbReference>
<feature type="transmembrane region" description="Helical" evidence="1">
    <location>
        <begin position="17"/>
        <end position="39"/>
    </location>
</feature>
<dbReference type="AlphaFoldDB" id="A0A3N4ZLI2"/>
<keyword evidence="1" id="KW-1133">Transmembrane helix</keyword>
<feature type="transmembrane region" description="Helical" evidence="1">
    <location>
        <begin position="59"/>
        <end position="84"/>
    </location>
</feature>
<accession>A0A3N4ZLI2</accession>
<reference evidence="2 3" key="1">
    <citation type="submission" date="2018-11" db="EMBL/GenBank/DDBJ databases">
        <title>Sequencing the genomes of 1000 actinobacteria strains.</title>
        <authorList>
            <person name="Klenk H.-P."/>
        </authorList>
    </citation>
    <scope>NUCLEOTIDE SEQUENCE [LARGE SCALE GENOMIC DNA]</scope>
    <source>
        <strain evidence="2 3">DSM 14418</strain>
    </source>
</reference>
<name>A0A3N4ZLI2_9MICO</name>
<gene>
    <name evidence="2" type="ORF">EDD32_1086</name>
</gene>
<keyword evidence="1" id="KW-0812">Transmembrane</keyword>
<keyword evidence="3" id="KW-1185">Reference proteome</keyword>
<proteinExistence type="predicted"/>